<dbReference type="Proteomes" id="UP000269883">
    <property type="component" value="Chromosome"/>
</dbReference>
<sequence>MELDASTRFALKNEQKTSLNGMVQAFDKQGDILTWGPACNTETYVNTLSIPFEEEYL</sequence>
<evidence type="ECO:0000313" key="2">
    <source>
        <dbReference type="Proteomes" id="UP000269883"/>
    </source>
</evidence>
<dbReference type="RefSeq" id="WP_172961779.1">
    <property type="nucleotide sequence ID" value="NZ_AP017378.1"/>
</dbReference>
<reference evidence="1 2" key="1">
    <citation type="journal article" date="2018" name="Sci. Adv.">
        <title>Multi-heme cytochromes provide a pathway for survival in energy-limited environments.</title>
        <authorList>
            <person name="Deng X."/>
            <person name="Dohmae N."/>
            <person name="Nealson K.H."/>
            <person name="Hashimoto K."/>
            <person name="Okamoto A."/>
        </authorList>
    </citation>
    <scope>NUCLEOTIDE SEQUENCE [LARGE SCALE GENOMIC DNA]</scope>
    <source>
        <strain evidence="1 2">IS5</strain>
    </source>
</reference>
<organism evidence="1 2">
    <name type="scientific">Desulfovibrio ferrophilus</name>
    <dbReference type="NCBI Taxonomy" id="241368"/>
    <lineage>
        <taxon>Bacteria</taxon>
        <taxon>Pseudomonadati</taxon>
        <taxon>Thermodesulfobacteriota</taxon>
        <taxon>Desulfovibrionia</taxon>
        <taxon>Desulfovibrionales</taxon>
        <taxon>Desulfovibrionaceae</taxon>
        <taxon>Desulfovibrio</taxon>
    </lineage>
</organism>
<protein>
    <submittedName>
        <fullName evidence="1">Uncharacterized protein</fullName>
    </submittedName>
</protein>
<gene>
    <name evidence="1" type="ORF">DFE_2966</name>
</gene>
<name>A0A2Z6B2F9_9BACT</name>
<dbReference type="EMBL" id="AP017378">
    <property type="protein sequence ID" value="BBD09692.1"/>
    <property type="molecule type" value="Genomic_DNA"/>
</dbReference>
<dbReference type="KEGG" id="dfl:DFE_2966"/>
<evidence type="ECO:0000313" key="1">
    <source>
        <dbReference type="EMBL" id="BBD09692.1"/>
    </source>
</evidence>
<accession>A0A2Z6B2F9</accession>
<proteinExistence type="predicted"/>
<keyword evidence="2" id="KW-1185">Reference proteome</keyword>
<dbReference type="AlphaFoldDB" id="A0A2Z6B2F9"/>